<dbReference type="Pfam" id="PF04024">
    <property type="entry name" value="PspC"/>
    <property type="match status" value="1"/>
</dbReference>
<name>A0A437H189_9SPHN</name>
<proteinExistence type="predicted"/>
<evidence type="ECO:0000313" key="8">
    <source>
        <dbReference type="EMBL" id="RVQ69417.1"/>
    </source>
</evidence>
<evidence type="ECO:0000259" key="7">
    <source>
        <dbReference type="Pfam" id="PF04024"/>
    </source>
</evidence>
<dbReference type="PANTHER" id="PTHR33885:SF3">
    <property type="entry name" value="PHAGE SHOCK PROTEIN C"/>
    <property type="match status" value="1"/>
</dbReference>
<keyword evidence="9" id="KW-1185">Reference proteome</keyword>
<evidence type="ECO:0000256" key="5">
    <source>
        <dbReference type="ARBA" id="ARBA00023136"/>
    </source>
</evidence>
<feature type="domain" description="Phage shock protein PspC N-terminal" evidence="7">
    <location>
        <begin position="75"/>
        <end position="128"/>
    </location>
</feature>
<comment type="subcellular location">
    <subcellularLocation>
        <location evidence="1">Cell membrane</location>
        <topology evidence="1">Single-pass membrane protein</topology>
    </subcellularLocation>
</comment>
<dbReference type="GO" id="GO:0005886">
    <property type="term" value="C:plasma membrane"/>
    <property type="evidence" value="ECO:0007669"/>
    <property type="project" value="UniProtKB-SubCell"/>
</dbReference>
<dbReference type="AlphaFoldDB" id="A0A437H189"/>
<feature type="transmembrane region" description="Helical" evidence="6">
    <location>
        <begin position="105"/>
        <end position="129"/>
    </location>
</feature>
<keyword evidence="3 6" id="KW-0812">Transmembrane</keyword>
<comment type="caution">
    <text evidence="8">The sequence shown here is derived from an EMBL/GenBank/DDBJ whole genome shotgun (WGS) entry which is preliminary data.</text>
</comment>
<organism evidence="8 9">
    <name type="scientific">Croceicoccus ponticola</name>
    <dbReference type="NCBI Taxonomy" id="2217664"/>
    <lineage>
        <taxon>Bacteria</taxon>
        <taxon>Pseudomonadati</taxon>
        <taxon>Pseudomonadota</taxon>
        <taxon>Alphaproteobacteria</taxon>
        <taxon>Sphingomonadales</taxon>
        <taxon>Erythrobacteraceae</taxon>
        <taxon>Croceicoccus</taxon>
    </lineage>
</organism>
<reference evidence="8 9" key="1">
    <citation type="submission" date="2018-12" db="EMBL/GenBank/DDBJ databases">
        <title>Croceicoccus ponticola sp. nov., a lipolytic bacterium isolated from seawater.</title>
        <authorList>
            <person name="Yoon J.-H."/>
        </authorList>
    </citation>
    <scope>NUCLEOTIDE SEQUENCE [LARGE SCALE GENOMIC DNA]</scope>
    <source>
        <strain evidence="8 9">GM-16</strain>
    </source>
</reference>
<sequence>MVPAIHLAWAALAASQFRQWGKYHGKDFAVRIAGHSRSRRPRLLARRHCRDGRAGRIRRTAGRSAGDVRVNQVARFHLDKQRGKLMGVCAGIAEHFNMDVTLVRILWVVATLAGFGSLLLVYILIGIIAD</sequence>
<dbReference type="EMBL" id="RXOL01000001">
    <property type="protein sequence ID" value="RVQ69417.1"/>
    <property type="molecule type" value="Genomic_DNA"/>
</dbReference>
<dbReference type="PANTHER" id="PTHR33885">
    <property type="entry name" value="PHAGE SHOCK PROTEIN C"/>
    <property type="match status" value="1"/>
</dbReference>
<evidence type="ECO:0000256" key="3">
    <source>
        <dbReference type="ARBA" id="ARBA00022692"/>
    </source>
</evidence>
<evidence type="ECO:0000256" key="4">
    <source>
        <dbReference type="ARBA" id="ARBA00022989"/>
    </source>
</evidence>
<evidence type="ECO:0000313" key="9">
    <source>
        <dbReference type="Proteomes" id="UP000283003"/>
    </source>
</evidence>
<accession>A0A437H189</accession>
<dbReference type="Proteomes" id="UP000283003">
    <property type="component" value="Unassembled WGS sequence"/>
</dbReference>
<keyword evidence="2" id="KW-1003">Cell membrane</keyword>
<keyword evidence="5 6" id="KW-0472">Membrane</keyword>
<keyword evidence="4 6" id="KW-1133">Transmembrane helix</keyword>
<dbReference type="InterPro" id="IPR007168">
    <property type="entry name" value="Phageshock_PspC_N"/>
</dbReference>
<evidence type="ECO:0000256" key="6">
    <source>
        <dbReference type="SAM" id="Phobius"/>
    </source>
</evidence>
<protein>
    <submittedName>
        <fullName evidence="8">PspC domain-containing protein</fullName>
    </submittedName>
</protein>
<evidence type="ECO:0000256" key="1">
    <source>
        <dbReference type="ARBA" id="ARBA00004162"/>
    </source>
</evidence>
<dbReference type="InterPro" id="IPR052027">
    <property type="entry name" value="PspC"/>
</dbReference>
<dbReference type="OrthoDB" id="7359894at2"/>
<evidence type="ECO:0000256" key="2">
    <source>
        <dbReference type="ARBA" id="ARBA00022475"/>
    </source>
</evidence>
<gene>
    <name evidence="8" type="ORF">EKN06_04345</name>
</gene>